<evidence type="ECO:0000313" key="2">
    <source>
        <dbReference type="EMBL" id="KAG5459373.1"/>
    </source>
</evidence>
<feature type="compositionally biased region" description="Basic residues" evidence="1">
    <location>
        <begin position="414"/>
        <end position="423"/>
    </location>
</feature>
<organism evidence="2 3">
    <name type="scientific">Olpidium bornovanus</name>
    <dbReference type="NCBI Taxonomy" id="278681"/>
    <lineage>
        <taxon>Eukaryota</taxon>
        <taxon>Fungi</taxon>
        <taxon>Fungi incertae sedis</taxon>
        <taxon>Olpidiomycota</taxon>
        <taxon>Olpidiomycotina</taxon>
        <taxon>Olpidiomycetes</taxon>
        <taxon>Olpidiales</taxon>
        <taxon>Olpidiaceae</taxon>
        <taxon>Olpidium</taxon>
    </lineage>
</organism>
<name>A0A8H7ZTK6_9FUNG</name>
<keyword evidence="3" id="KW-1185">Reference proteome</keyword>
<feature type="compositionally biased region" description="Low complexity" evidence="1">
    <location>
        <begin position="317"/>
        <end position="334"/>
    </location>
</feature>
<evidence type="ECO:0000256" key="1">
    <source>
        <dbReference type="SAM" id="MobiDB-lite"/>
    </source>
</evidence>
<dbReference type="Proteomes" id="UP000673691">
    <property type="component" value="Unassembled WGS sequence"/>
</dbReference>
<feature type="compositionally biased region" description="Gly residues" evidence="1">
    <location>
        <begin position="267"/>
        <end position="297"/>
    </location>
</feature>
<proteinExistence type="predicted"/>
<feature type="compositionally biased region" description="Basic and acidic residues" evidence="1">
    <location>
        <begin position="304"/>
        <end position="314"/>
    </location>
</feature>
<protein>
    <submittedName>
        <fullName evidence="2">Uncharacterized protein</fullName>
    </submittedName>
</protein>
<accession>A0A8H7ZTK6</accession>
<dbReference type="AlphaFoldDB" id="A0A8H7ZTK6"/>
<feature type="compositionally biased region" description="Basic and acidic residues" evidence="1">
    <location>
        <begin position="396"/>
        <end position="413"/>
    </location>
</feature>
<evidence type="ECO:0000313" key="3">
    <source>
        <dbReference type="Proteomes" id="UP000673691"/>
    </source>
</evidence>
<feature type="compositionally biased region" description="Acidic residues" evidence="1">
    <location>
        <begin position="186"/>
        <end position="195"/>
    </location>
</feature>
<sequence length="440" mass="46713">MRCEESWIPRSIYTRELPPLFPYVNIGKARPSESAGIRRNFLKPSSLSGGVLRHPLRGNQDSAAEKRLPQFACSRPASALRGSVFCGAVASFAVGHFLVASGHVGKFQQGRRVQISEHIEAFLERRKGAMTLHVPVQEAAQLEDDVVAQFGKLLGLGKGTTRETPVDAALPGGWREIGDGERSSSESEDDNSDELSVDKKDDRRRRRRRRAVKARLEKRQGAARRMVQGSHLDEALRSRGNSTNAGNDRSAPLSEASQLLLSKESVNGGGGSRVFGTGRRSGGRGGGGGGSGVGRGLFGYEQGNVKRQDGDGEMGRAAGSTGADDDAATGAGDNAAERAEEFEGFDGGGRAVRVAVTWGDSGSGRERRGGAEQQKATGKQRFKDDAKTGVVSATKTNERKRETSAAAEGEVRARRGAKAKRGRGGGQSAGAAEGEARCRR</sequence>
<feature type="compositionally biased region" description="Basic and acidic residues" evidence="1">
    <location>
        <begin position="176"/>
        <end position="185"/>
    </location>
</feature>
<comment type="caution">
    <text evidence="2">The sequence shown here is derived from an EMBL/GenBank/DDBJ whole genome shotgun (WGS) entry which is preliminary data.</text>
</comment>
<gene>
    <name evidence="2" type="ORF">BJ554DRAFT_228</name>
</gene>
<feature type="compositionally biased region" description="Basic residues" evidence="1">
    <location>
        <begin position="202"/>
        <end position="213"/>
    </location>
</feature>
<reference evidence="2 3" key="1">
    <citation type="journal article" name="Sci. Rep.">
        <title>Genome-scale phylogenetic analyses confirm Olpidium as the closest living zoosporic fungus to the non-flagellated, terrestrial fungi.</title>
        <authorList>
            <person name="Chang Y."/>
            <person name="Rochon D."/>
            <person name="Sekimoto S."/>
            <person name="Wang Y."/>
            <person name="Chovatia M."/>
            <person name="Sandor L."/>
            <person name="Salamov A."/>
            <person name="Grigoriev I.V."/>
            <person name="Stajich J.E."/>
            <person name="Spatafora J.W."/>
        </authorList>
    </citation>
    <scope>NUCLEOTIDE SEQUENCE [LARGE SCALE GENOMIC DNA]</scope>
    <source>
        <strain evidence="2">S191</strain>
    </source>
</reference>
<dbReference type="EMBL" id="JAEFCI010006949">
    <property type="protein sequence ID" value="KAG5459373.1"/>
    <property type="molecule type" value="Genomic_DNA"/>
</dbReference>
<feature type="region of interest" description="Disordered" evidence="1">
    <location>
        <begin position="161"/>
        <end position="440"/>
    </location>
</feature>